<evidence type="ECO:0000256" key="7">
    <source>
        <dbReference type="PROSITE-ProRule" id="PRU00339"/>
    </source>
</evidence>
<dbReference type="Proteomes" id="UP000008068">
    <property type="component" value="Unassembled WGS sequence"/>
</dbReference>
<dbReference type="STRING" id="135651.G0NYZ9"/>
<dbReference type="FunCoup" id="G0NYZ9">
    <property type="interactions" value="2130"/>
</dbReference>
<keyword evidence="3" id="KW-0498">Mitosis</keyword>
<dbReference type="OMA" id="HEFMEQK"/>
<dbReference type="InterPro" id="IPR011990">
    <property type="entry name" value="TPR-like_helical_dom_sf"/>
</dbReference>
<protein>
    <recommendedName>
        <fullName evidence="9">Cdc23 domain-containing protein</fullName>
    </recommendedName>
</protein>
<keyword evidence="11" id="KW-1185">Reference proteome</keyword>
<dbReference type="GO" id="GO:0031145">
    <property type="term" value="P:anaphase-promoting complex-dependent catabolic process"/>
    <property type="evidence" value="ECO:0007669"/>
    <property type="project" value="TreeGrafter"/>
</dbReference>
<feature type="repeat" description="TPR" evidence="7">
    <location>
        <begin position="437"/>
        <end position="470"/>
    </location>
</feature>
<evidence type="ECO:0000256" key="8">
    <source>
        <dbReference type="SAM" id="MobiDB-lite"/>
    </source>
</evidence>
<keyword evidence="4" id="KW-0833">Ubl conjugation pathway</keyword>
<dbReference type="InterPro" id="IPR019734">
    <property type="entry name" value="TPR_rpt"/>
</dbReference>
<evidence type="ECO:0000256" key="5">
    <source>
        <dbReference type="ARBA" id="ARBA00022803"/>
    </source>
</evidence>
<evidence type="ECO:0000256" key="1">
    <source>
        <dbReference type="ARBA" id="ARBA00022618"/>
    </source>
</evidence>
<organism evidence="11">
    <name type="scientific">Caenorhabditis brenneri</name>
    <name type="common">Nematode worm</name>
    <dbReference type="NCBI Taxonomy" id="135651"/>
    <lineage>
        <taxon>Eukaryota</taxon>
        <taxon>Metazoa</taxon>
        <taxon>Ecdysozoa</taxon>
        <taxon>Nematoda</taxon>
        <taxon>Chromadorea</taxon>
        <taxon>Rhabditida</taxon>
        <taxon>Rhabditina</taxon>
        <taxon>Rhabditomorpha</taxon>
        <taxon>Rhabditoidea</taxon>
        <taxon>Rhabditidae</taxon>
        <taxon>Peloderinae</taxon>
        <taxon>Caenorhabditis</taxon>
    </lineage>
</organism>
<gene>
    <name evidence="10" type="ORF">CAEBREN_09093</name>
</gene>
<feature type="compositionally biased region" description="Acidic residues" evidence="8">
    <location>
        <begin position="653"/>
        <end position="670"/>
    </location>
</feature>
<dbReference type="PROSITE" id="PS50005">
    <property type="entry name" value="TPR"/>
    <property type="match status" value="1"/>
</dbReference>
<keyword evidence="6" id="KW-0131">Cell cycle</keyword>
<evidence type="ECO:0000256" key="4">
    <source>
        <dbReference type="ARBA" id="ARBA00022786"/>
    </source>
</evidence>
<dbReference type="OrthoDB" id="10262026at2759"/>
<feature type="region of interest" description="Disordered" evidence="8">
    <location>
        <begin position="116"/>
        <end position="145"/>
    </location>
</feature>
<dbReference type="GO" id="GO:0016567">
    <property type="term" value="P:protein ubiquitination"/>
    <property type="evidence" value="ECO:0007669"/>
    <property type="project" value="TreeGrafter"/>
</dbReference>
<dbReference type="EMBL" id="GL379985">
    <property type="protein sequence ID" value="EGT40263.1"/>
    <property type="molecule type" value="Genomic_DNA"/>
</dbReference>
<keyword evidence="2" id="KW-0677">Repeat</keyword>
<feature type="domain" description="Cdc23" evidence="9">
    <location>
        <begin position="79"/>
        <end position="325"/>
    </location>
</feature>
<proteinExistence type="predicted"/>
<dbReference type="PANTHER" id="PTHR12558">
    <property type="entry name" value="CELL DIVISION CYCLE 16,23,27"/>
    <property type="match status" value="1"/>
</dbReference>
<dbReference type="HOGENOM" id="CLU_018320_3_0_1"/>
<dbReference type="GO" id="GO:0005680">
    <property type="term" value="C:anaphase-promoting complex"/>
    <property type="evidence" value="ECO:0007669"/>
    <property type="project" value="InterPro"/>
</dbReference>
<evidence type="ECO:0000256" key="3">
    <source>
        <dbReference type="ARBA" id="ARBA00022776"/>
    </source>
</evidence>
<dbReference type="eggNOG" id="KOG1155">
    <property type="taxonomic scope" value="Eukaryota"/>
</dbReference>
<dbReference type="SMART" id="SM00028">
    <property type="entry name" value="TPR"/>
    <property type="match status" value="7"/>
</dbReference>
<name>G0NYZ9_CAEBE</name>
<sequence>MSADRNFSTPIQNQASLSRLALIQQAATRSGALPPPGQYRNSKLSPFDVSQMSGVSISMVERAKISRNEFVDELEWLRRETTLRCFLDAEMWTNEILAYMPDKWCSPTTLPLYNSHSNPPTYESSPSSIASPPPSASGTDGEDLPRSKRDYISKFAISLIKNKDFRRAAYFLEKTMKKNKLDLFLHYRALYLAYYQEHLENDSESVERKTSYAEGSSPFALLYQRMVDEKLRVNEDVWFEYLMGLLEIQLGLKADAEKSMRNVIHREPRLWPAWEALSLLITDIEDADNFSSNSGIKSIWMSDWFMVLVLQRFHQDSMAIQKCEQLVTRGMTGIPMIITKIASCSNARHDHDQAISNFEDIRRIDPYRLTDLHLMSDSLYIRSDQKALAELALEVYKTHKFRWETCCIVANYHALRRDSELAIKFFQRALRLNPGLAALWVLIGHEFMEMKNNAAACVSYRRSIEINPADYRGWYGLGQMYDIMKMPAYSLFYYQEAQKCKPHDSRLLVALGDVYSKLNKIEDAEKCFTGAYLFGDVEGNALWNLAKLHEKFTDEQKAAQVYEVFLAVYENVTSAEEKIIYAVAFLANYFFKVKNFDKAADFATKCMAHEALCQEGNRLFREISKIHAREGEQPSTSQDHGEGTSQGPMEQSPQEEGEEMMSEGEDEISF</sequence>
<evidence type="ECO:0000256" key="2">
    <source>
        <dbReference type="ARBA" id="ARBA00022737"/>
    </source>
</evidence>
<reference evidence="11" key="1">
    <citation type="submission" date="2011-07" db="EMBL/GenBank/DDBJ databases">
        <authorList>
            <consortium name="Caenorhabditis brenneri Sequencing and Analysis Consortium"/>
            <person name="Wilson R.K."/>
        </authorList>
    </citation>
    <scope>NUCLEOTIDE SEQUENCE [LARGE SCALE GENOMIC DNA]</scope>
    <source>
        <strain evidence="11">PB2801</strain>
    </source>
</reference>
<evidence type="ECO:0000313" key="11">
    <source>
        <dbReference type="Proteomes" id="UP000008068"/>
    </source>
</evidence>
<dbReference type="GO" id="GO:0045842">
    <property type="term" value="P:positive regulation of mitotic metaphase/anaphase transition"/>
    <property type="evidence" value="ECO:0007669"/>
    <property type="project" value="TreeGrafter"/>
</dbReference>
<dbReference type="InterPro" id="IPR007192">
    <property type="entry name" value="APC8"/>
</dbReference>
<evidence type="ECO:0000256" key="6">
    <source>
        <dbReference type="ARBA" id="ARBA00023306"/>
    </source>
</evidence>
<evidence type="ECO:0000259" key="9">
    <source>
        <dbReference type="Pfam" id="PF04049"/>
    </source>
</evidence>
<dbReference type="PANTHER" id="PTHR12558:SF10">
    <property type="entry name" value="CELL DIVISION CYCLE PROTEIN 23 HOMOLOG"/>
    <property type="match status" value="1"/>
</dbReference>
<accession>G0NYZ9</accession>
<dbReference type="InParanoid" id="G0NYZ9"/>
<dbReference type="Pfam" id="PF13181">
    <property type="entry name" value="TPR_8"/>
    <property type="match status" value="2"/>
</dbReference>
<dbReference type="AlphaFoldDB" id="G0NYZ9"/>
<dbReference type="SUPFAM" id="SSF48452">
    <property type="entry name" value="TPR-like"/>
    <property type="match status" value="2"/>
</dbReference>
<dbReference type="Gene3D" id="1.25.40.10">
    <property type="entry name" value="Tetratricopeptide repeat domain"/>
    <property type="match status" value="2"/>
</dbReference>
<evidence type="ECO:0000313" key="10">
    <source>
        <dbReference type="EMBL" id="EGT40263.1"/>
    </source>
</evidence>
<keyword evidence="5 7" id="KW-0802">TPR repeat</keyword>
<keyword evidence="1" id="KW-0132">Cell division</keyword>
<dbReference type="GO" id="GO:0051301">
    <property type="term" value="P:cell division"/>
    <property type="evidence" value="ECO:0007669"/>
    <property type="project" value="UniProtKB-KW"/>
</dbReference>
<feature type="region of interest" description="Disordered" evidence="8">
    <location>
        <begin position="628"/>
        <end position="670"/>
    </location>
</feature>
<dbReference type="Pfam" id="PF04049">
    <property type="entry name" value="ANAPC8"/>
    <property type="match status" value="1"/>
</dbReference>